<dbReference type="GO" id="GO:0006366">
    <property type="term" value="P:transcription by RNA polymerase II"/>
    <property type="evidence" value="ECO:0007669"/>
    <property type="project" value="EnsemblFungi"/>
</dbReference>
<accession>A0A0W0CUX1</accession>
<reference evidence="5 6" key="1">
    <citation type="submission" date="2015-10" db="EMBL/GenBank/DDBJ databases">
        <title>Draft genomes sequences of Candida glabrata isolates 1A, 1B, 2A, 2B, 3A and 3B.</title>
        <authorList>
            <person name="Haavelsrud O.E."/>
            <person name="Gaustad P."/>
        </authorList>
    </citation>
    <scope>NUCLEOTIDE SEQUENCE [LARGE SCALE GENOMIC DNA]</scope>
    <source>
        <strain evidence="5">910700640</strain>
    </source>
</reference>
<organism evidence="5 6">
    <name type="scientific">Candida glabrata</name>
    <name type="common">Yeast</name>
    <name type="synonym">Torulopsis glabrata</name>
    <dbReference type="NCBI Taxonomy" id="5478"/>
    <lineage>
        <taxon>Eukaryota</taxon>
        <taxon>Fungi</taxon>
        <taxon>Dikarya</taxon>
        <taxon>Ascomycota</taxon>
        <taxon>Saccharomycotina</taxon>
        <taxon>Saccharomycetes</taxon>
        <taxon>Saccharomycetales</taxon>
        <taxon>Saccharomycetaceae</taxon>
        <taxon>Nakaseomyces</taxon>
    </lineage>
</organism>
<dbReference type="VEuPathDB" id="FungiDB:B1J91_H01595g"/>
<feature type="domain" description="RPAP1 N-terminal" evidence="4">
    <location>
        <begin position="73"/>
        <end position="116"/>
    </location>
</feature>
<dbReference type="VEuPathDB" id="FungiDB:GVI51_H01375"/>
<feature type="compositionally biased region" description="Polar residues" evidence="2">
    <location>
        <begin position="47"/>
        <end position="61"/>
    </location>
</feature>
<comment type="similarity">
    <text evidence="1">Belongs to the RPAP1 family.</text>
</comment>
<dbReference type="VEuPathDB" id="FungiDB:CAGL0H01595g"/>
<comment type="caution">
    <text evidence="5">The sequence shown here is derived from an EMBL/GenBank/DDBJ whole genome shotgun (WGS) entry which is preliminary data.</text>
</comment>
<evidence type="ECO:0000256" key="2">
    <source>
        <dbReference type="SAM" id="MobiDB-lite"/>
    </source>
</evidence>
<evidence type="ECO:0000256" key="1">
    <source>
        <dbReference type="ARBA" id="ARBA00009953"/>
    </source>
</evidence>
<dbReference type="AlphaFoldDB" id="A0A0W0CUX1"/>
<dbReference type="InterPro" id="IPR013929">
    <property type="entry name" value="RPAP1_C"/>
</dbReference>
<dbReference type="Proteomes" id="UP000054886">
    <property type="component" value="Unassembled WGS sequence"/>
</dbReference>
<dbReference type="PANTHER" id="PTHR21483">
    <property type="entry name" value="RNA POLYMERASE II-ASSOCIATED PROTEIN 1"/>
    <property type="match status" value="1"/>
</dbReference>
<feature type="compositionally biased region" description="Acidic residues" evidence="2">
    <location>
        <begin position="184"/>
        <end position="195"/>
    </location>
</feature>
<dbReference type="InterPro" id="IPR013930">
    <property type="entry name" value="RPAP1_N"/>
</dbReference>
<evidence type="ECO:0000313" key="5">
    <source>
        <dbReference type="EMBL" id="KTA98998.1"/>
    </source>
</evidence>
<proteinExistence type="inferred from homology"/>
<name>A0A0W0CUX1_CANGB</name>
<evidence type="ECO:0000259" key="4">
    <source>
        <dbReference type="Pfam" id="PF08621"/>
    </source>
</evidence>
<feature type="domain" description="RPAP1 C-terminal" evidence="3">
    <location>
        <begin position="282"/>
        <end position="348"/>
    </location>
</feature>
<dbReference type="EMBL" id="LLZZ01000149">
    <property type="protein sequence ID" value="KTA98998.1"/>
    <property type="molecule type" value="Genomic_DNA"/>
</dbReference>
<feature type="compositionally biased region" description="Basic and acidic residues" evidence="2">
    <location>
        <begin position="173"/>
        <end position="183"/>
    </location>
</feature>
<feature type="region of interest" description="Disordered" evidence="2">
    <location>
        <begin position="160"/>
        <end position="195"/>
    </location>
</feature>
<dbReference type="InterPro" id="IPR039913">
    <property type="entry name" value="RPAP1/Rba50"/>
</dbReference>
<dbReference type="Pfam" id="PF08621">
    <property type="entry name" value="RPAP1_N"/>
    <property type="match status" value="1"/>
</dbReference>
<gene>
    <name evidence="5" type="ORF">AO440_001968</name>
</gene>
<evidence type="ECO:0000313" key="6">
    <source>
        <dbReference type="Proteomes" id="UP000054886"/>
    </source>
</evidence>
<protein>
    <submittedName>
        <fullName evidence="5">RNA polymerase II-associated protein RBA50</fullName>
    </submittedName>
</protein>
<sequence>MDLLGDIVEKDVDEVSEVGELPDGGFPKLYKPEKVSSWKARLKRKQQTSQTGKANEVSSNRESMRPVEESAAQRIHRENLETMRKMSPEEIARERQELLESLDPKLIQKLLKNVQKSDKIFAEIEGASGTWVGGKNEAVANVDDLPPLDEDMVNRALDLNATELPKETSASLPKDDESDKQESEDQDIAPPLDDDDIAPLEFQVAQTIDHMANEDLLKDVHFVAPKVDENDDDDPLDINDPEFNEKLHKKFFPNLPKEVDKLKWMEKLPEDKGISTIEDVTQCRFDFKGNLVPPNRPIDNTNSGLHHHSEDQHLAGYTIIELAHLARSQFASQRAIAIRTLGRILYKLGKQEYNSQLTVEVNDKSEAEDATKHIYMMFWDLVKDTKVIELLELGSDEKYTKSLSIRNYAIEALWLWKQGGGNKYKNK</sequence>
<feature type="compositionally biased region" description="Basic and acidic residues" evidence="2">
    <location>
        <begin position="75"/>
        <end position="87"/>
    </location>
</feature>
<evidence type="ECO:0000259" key="3">
    <source>
        <dbReference type="Pfam" id="PF08620"/>
    </source>
</evidence>
<dbReference type="Pfam" id="PF08620">
    <property type="entry name" value="RPAP1_C"/>
    <property type="match status" value="1"/>
</dbReference>
<feature type="region of interest" description="Disordered" evidence="2">
    <location>
        <begin position="35"/>
        <end position="87"/>
    </location>
</feature>
<dbReference type="PANTHER" id="PTHR21483:SF18">
    <property type="entry name" value="RNA POLYMERASE II-ASSOCIATED PROTEIN 1"/>
    <property type="match status" value="1"/>
</dbReference>
<dbReference type="VEuPathDB" id="FungiDB:GWK60_H01375"/>